<dbReference type="Pfam" id="PF12796">
    <property type="entry name" value="Ank_2"/>
    <property type="match status" value="1"/>
</dbReference>
<dbReference type="InterPro" id="IPR036770">
    <property type="entry name" value="Ankyrin_rpt-contain_sf"/>
</dbReference>
<feature type="compositionally biased region" description="Polar residues" evidence="10">
    <location>
        <begin position="501"/>
        <end position="515"/>
    </location>
</feature>
<keyword evidence="4 9" id="KW-0863">Zinc-finger</keyword>
<keyword evidence="6 8" id="KW-0040">ANK repeat</keyword>
<dbReference type="Pfam" id="PF08518">
    <property type="entry name" value="GIT_SHD"/>
    <property type="match status" value="2"/>
</dbReference>
<feature type="repeat" description="ANK" evidence="8">
    <location>
        <begin position="166"/>
        <end position="198"/>
    </location>
</feature>
<evidence type="ECO:0000256" key="8">
    <source>
        <dbReference type="PROSITE-ProRule" id="PRU00023"/>
    </source>
</evidence>
<dbReference type="SMART" id="SM00248">
    <property type="entry name" value="ANK"/>
    <property type="match status" value="3"/>
</dbReference>
<dbReference type="SMART" id="SM00105">
    <property type="entry name" value="ArfGap"/>
    <property type="match status" value="1"/>
</dbReference>
<evidence type="ECO:0000256" key="4">
    <source>
        <dbReference type="ARBA" id="ARBA00022771"/>
    </source>
</evidence>
<dbReference type="SUPFAM" id="SSF57863">
    <property type="entry name" value="ArfGap/RecO-like zinc finger"/>
    <property type="match status" value="1"/>
</dbReference>
<dbReference type="FunFam" id="1.10.220.150:FF:000003">
    <property type="entry name" value="ARF GTPase-activating protein GIT2 isoform 1"/>
    <property type="match status" value="1"/>
</dbReference>
<keyword evidence="7" id="KW-0175">Coiled coil</keyword>
<dbReference type="PANTHER" id="PTHR46097">
    <property type="entry name" value="G PROTEIN-COUPLED RECEPTOR KINASE INTERACTING ARFGAP"/>
    <property type="match status" value="1"/>
</dbReference>
<feature type="region of interest" description="Disordered" evidence="10">
    <location>
        <begin position="640"/>
        <end position="661"/>
    </location>
</feature>
<dbReference type="InterPro" id="IPR013724">
    <property type="entry name" value="GIT_SHD"/>
</dbReference>
<reference evidence="12" key="3">
    <citation type="submission" date="2025-09" db="UniProtKB">
        <authorList>
            <consortium name="Ensembl"/>
        </authorList>
    </citation>
    <scope>IDENTIFICATION</scope>
    <source>
        <strain evidence="12">broiler</strain>
    </source>
</reference>
<dbReference type="SMART" id="SM00555">
    <property type="entry name" value="GIT"/>
    <property type="match status" value="2"/>
</dbReference>
<evidence type="ECO:0000256" key="9">
    <source>
        <dbReference type="PROSITE-ProRule" id="PRU00288"/>
    </source>
</evidence>
<dbReference type="PROSITE" id="PS50115">
    <property type="entry name" value="ARFGAP"/>
    <property type="match status" value="1"/>
</dbReference>
<dbReference type="SUPFAM" id="SSF48403">
    <property type="entry name" value="Ankyrin repeat"/>
    <property type="match status" value="1"/>
</dbReference>
<evidence type="ECO:0000259" key="11">
    <source>
        <dbReference type="PROSITE" id="PS50115"/>
    </source>
</evidence>
<protein>
    <submittedName>
        <fullName evidence="12">GIT ArfGAP 2</fullName>
    </submittedName>
</protein>
<feature type="region of interest" description="Disordered" evidence="10">
    <location>
        <begin position="378"/>
        <end position="423"/>
    </location>
</feature>
<accession>A0A8V0ZSW5</accession>
<evidence type="ECO:0000313" key="12">
    <source>
        <dbReference type="Ensembl" id="ENSGALP00010031905.1"/>
    </source>
</evidence>
<dbReference type="GO" id="GO:0005096">
    <property type="term" value="F:GTPase activator activity"/>
    <property type="evidence" value="ECO:0007669"/>
    <property type="project" value="UniProtKB-KW"/>
</dbReference>
<feature type="region of interest" description="Disordered" evidence="10">
    <location>
        <begin position="471"/>
        <end position="559"/>
    </location>
</feature>
<evidence type="ECO:0000313" key="13">
    <source>
        <dbReference type="Proteomes" id="UP000000539"/>
    </source>
</evidence>
<evidence type="ECO:0000256" key="6">
    <source>
        <dbReference type="ARBA" id="ARBA00023043"/>
    </source>
</evidence>
<dbReference type="Ensembl" id="ENSGALT00010052999.1">
    <property type="protein sequence ID" value="ENSGALP00010031905.1"/>
    <property type="gene ID" value="ENSGALG00010021783.1"/>
</dbReference>
<dbReference type="GeneTree" id="ENSGT00940000156383"/>
<evidence type="ECO:0000256" key="7">
    <source>
        <dbReference type="ARBA" id="ARBA00023054"/>
    </source>
</evidence>
<dbReference type="InterPro" id="IPR037278">
    <property type="entry name" value="ARFGAP/RecO"/>
</dbReference>
<keyword evidence="14" id="KW-1267">Proteomics identification</keyword>
<dbReference type="PROSITE" id="PS50088">
    <property type="entry name" value="ANK_REPEAT"/>
    <property type="match status" value="1"/>
</dbReference>
<sequence>MSKRLRSSEVCADCSAQDPCWASINRGILICDECCSVHRSLGRHISQVRHLKHTPWPPTLLQMVETLYNNGANSIWEHSLLDPASVMSGRRKANPQDKVHPNKAEFIRAKYQMLAFVHRLPCREDDSVTAKDLSKQLHSSVRTGNLETCLRLLSLGAQANFFHPEKGNTPLHVAAKAGQTLQAELLAVYGADPGTQDSNGKTPVDYARQGGHHELAERLIEIQYELTDRLAFYLCGRKPDHKNGQHFVIPQMADSSLDLSELAKAAKKKLQSLSNHLFEELAMDVYDEVDRRETDAVWLATQNHSTLVTETTVVPFLPVNPEYSSTRNQGRQKLARFNAHEFATLVIDILSDAKRRQQGNPLSGSKENVELILKSISNQHSSESQDNDQPDYDSVASDEDTDLETNAAKSTRQKSLDSDLSDGPVTAQEYMQVKNALVASEVKIQQLMKVNINLSDELRIMQKKIGRSAFVTSSSSLPSFPSTLSWSRDESTRRASKLEKQSSVPESDYDNTTASLELEETGSGRKGRQRSVIWQGEGSIPEDTDTAPSSSLPSTEDVIRKTEQITKNIQELLRAAQENKHDSYIPCSERIHVAVTEMAALFPKKPKSELVRTSLRLLTSSAYRLQSECKKNPSCGDVSHDGHPAGHTAGHPVRLRHRQGC</sequence>
<evidence type="ECO:0000256" key="2">
    <source>
        <dbReference type="ARBA" id="ARBA00022723"/>
    </source>
</evidence>
<dbReference type="Pfam" id="PF12205">
    <property type="entry name" value="GIT1_C"/>
    <property type="match status" value="1"/>
</dbReference>
<dbReference type="Proteomes" id="UP000000539">
    <property type="component" value="Chromosome 15"/>
</dbReference>
<dbReference type="FunFam" id="1.25.40.20:FF:000013">
    <property type="entry name" value="ARF GTPase-activating protein GIT1 isoform 1"/>
    <property type="match status" value="1"/>
</dbReference>
<dbReference type="CDD" id="cd08847">
    <property type="entry name" value="ArfGap_GIT2"/>
    <property type="match status" value="1"/>
</dbReference>
<keyword evidence="1" id="KW-0343">GTPase activation</keyword>
<organism evidence="12 13">
    <name type="scientific">Gallus gallus</name>
    <name type="common">Chicken</name>
    <dbReference type="NCBI Taxonomy" id="9031"/>
    <lineage>
        <taxon>Eukaryota</taxon>
        <taxon>Metazoa</taxon>
        <taxon>Chordata</taxon>
        <taxon>Craniata</taxon>
        <taxon>Vertebrata</taxon>
        <taxon>Euteleostomi</taxon>
        <taxon>Archelosauria</taxon>
        <taxon>Archosauria</taxon>
        <taxon>Dinosauria</taxon>
        <taxon>Saurischia</taxon>
        <taxon>Theropoda</taxon>
        <taxon>Coelurosauria</taxon>
        <taxon>Aves</taxon>
        <taxon>Neognathae</taxon>
        <taxon>Galloanserae</taxon>
        <taxon>Galliformes</taxon>
        <taxon>Phasianidae</taxon>
        <taxon>Phasianinae</taxon>
        <taxon>Gallus</taxon>
    </lineage>
</organism>
<dbReference type="Pfam" id="PF01412">
    <property type="entry name" value="ArfGap"/>
    <property type="match status" value="1"/>
</dbReference>
<dbReference type="InterPro" id="IPR032352">
    <property type="entry name" value="GIT1/2_CC"/>
</dbReference>
<evidence type="ECO:0000256" key="3">
    <source>
        <dbReference type="ARBA" id="ARBA00022737"/>
    </source>
</evidence>
<evidence type="ECO:0007829" key="14">
    <source>
        <dbReference type="PeptideAtlas" id="A0A8V0ZSW5"/>
    </source>
</evidence>
<reference evidence="12" key="1">
    <citation type="submission" date="2020-11" db="EMBL/GenBank/DDBJ databases">
        <title>Gallus gallus (Chicken) genome, bGalGal1, GRCg7b, maternal haplotype autosomes + Z &amp; W.</title>
        <authorList>
            <person name="Warren W."/>
            <person name="Formenti G."/>
            <person name="Fedrigo O."/>
            <person name="Haase B."/>
            <person name="Mountcastle J."/>
            <person name="Balacco J."/>
            <person name="Tracey A."/>
            <person name="Schneider V."/>
            <person name="Okimoto R."/>
            <person name="Cheng H."/>
            <person name="Hawken R."/>
            <person name="Howe K."/>
            <person name="Jarvis E.D."/>
        </authorList>
    </citation>
    <scope>NUCLEOTIDE SEQUENCE [LARGE SCALE GENOMIC DNA]</scope>
    <source>
        <strain evidence="12">Broiler</strain>
    </source>
</reference>
<evidence type="ECO:0000256" key="5">
    <source>
        <dbReference type="ARBA" id="ARBA00022833"/>
    </source>
</evidence>
<name>A0A8V0ZSW5_CHICK</name>
<feature type="compositionally biased region" description="Basic and acidic residues" evidence="10">
    <location>
        <begin position="487"/>
        <end position="500"/>
    </location>
</feature>
<dbReference type="Gene3D" id="1.10.220.150">
    <property type="entry name" value="Arf GTPase activating protein"/>
    <property type="match status" value="1"/>
</dbReference>
<dbReference type="Pfam" id="PF16559">
    <property type="entry name" value="GIT_CC"/>
    <property type="match status" value="1"/>
</dbReference>
<feature type="compositionally biased region" description="Low complexity" evidence="10">
    <location>
        <begin position="471"/>
        <end position="486"/>
    </location>
</feature>
<reference evidence="12" key="2">
    <citation type="submission" date="2025-08" db="UniProtKB">
        <authorList>
            <consortium name="Ensembl"/>
        </authorList>
    </citation>
    <scope>IDENTIFICATION</scope>
    <source>
        <strain evidence="12">broiler</strain>
    </source>
</reference>
<dbReference type="PROSITE" id="PS50297">
    <property type="entry name" value="ANK_REP_REGION"/>
    <property type="match status" value="1"/>
</dbReference>
<dbReference type="Gene3D" id="1.20.5.170">
    <property type="match status" value="1"/>
</dbReference>
<dbReference type="GO" id="GO:0008270">
    <property type="term" value="F:zinc ion binding"/>
    <property type="evidence" value="ECO:0007669"/>
    <property type="project" value="UniProtKB-KW"/>
</dbReference>
<evidence type="ECO:0000256" key="10">
    <source>
        <dbReference type="SAM" id="MobiDB-lite"/>
    </source>
</evidence>
<dbReference type="InterPro" id="IPR022018">
    <property type="entry name" value="GIT1_C"/>
</dbReference>
<keyword evidence="5" id="KW-0862">Zinc</keyword>
<evidence type="ECO:0000256" key="1">
    <source>
        <dbReference type="ARBA" id="ARBA00022468"/>
    </source>
</evidence>
<keyword evidence="2" id="KW-0479">Metal-binding</keyword>
<keyword evidence="13" id="KW-1185">Reference proteome</keyword>
<dbReference type="Gene3D" id="1.20.120.330">
    <property type="entry name" value="Nucleotidyltransferases domain 2"/>
    <property type="match status" value="1"/>
</dbReference>
<feature type="compositionally biased region" description="Acidic residues" evidence="10">
    <location>
        <begin position="385"/>
        <end position="403"/>
    </location>
</feature>
<dbReference type="PANTHER" id="PTHR46097:SF4">
    <property type="entry name" value="ARF GTPASE-ACTIVATING PROTEIN GIT2"/>
    <property type="match status" value="1"/>
</dbReference>
<dbReference type="PRINTS" id="PR00405">
    <property type="entry name" value="REVINTRACTNG"/>
</dbReference>
<keyword evidence="3" id="KW-0677">Repeat</keyword>
<dbReference type="AlphaFoldDB" id="A0A8V0ZSW5"/>
<dbReference type="GO" id="GO:0032012">
    <property type="term" value="P:regulation of ARF protein signal transduction"/>
    <property type="evidence" value="ECO:0007669"/>
    <property type="project" value="InterPro"/>
</dbReference>
<proteinExistence type="evidence at protein level"/>
<dbReference type="InterPro" id="IPR038508">
    <property type="entry name" value="ArfGAP_dom_sf"/>
</dbReference>
<dbReference type="InterPro" id="IPR002110">
    <property type="entry name" value="Ankyrin_rpt"/>
</dbReference>
<feature type="domain" description="Arf-GAP" evidence="11">
    <location>
        <begin position="1"/>
        <end position="124"/>
    </location>
</feature>
<dbReference type="InterPro" id="IPR047161">
    <property type="entry name" value="GIT-like"/>
</dbReference>
<dbReference type="Gene3D" id="1.25.40.20">
    <property type="entry name" value="Ankyrin repeat-containing domain"/>
    <property type="match status" value="1"/>
</dbReference>
<dbReference type="InterPro" id="IPR001164">
    <property type="entry name" value="ArfGAP_dom"/>
</dbReference>
<dbReference type="GO" id="GO:0007420">
    <property type="term" value="P:brain development"/>
    <property type="evidence" value="ECO:0007669"/>
    <property type="project" value="InterPro"/>
</dbReference>